<comment type="caution">
    <text evidence="12">The sequence shown here is derived from an EMBL/GenBank/DDBJ whole genome shotgun (WGS) entry which is preliminary data.</text>
</comment>
<comment type="similarity">
    <text evidence="2">Belongs to the TonB family.</text>
</comment>
<dbReference type="PANTHER" id="PTHR33446:SF2">
    <property type="entry name" value="PROTEIN TONB"/>
    <property type="match status" value="1"/>
</dbReference>
<keyword evidence="6" id="KW-0812">Transmembrane</keyword>
<feature type="compositionally biased region" description="Pro residues" evidence="10">
    <location>
        <begin position="130"/>
        <end position="147"/>
    </location>
</feature>
<evidence type="ECO:0000256" key="8">
    <source>
        <dbReference type="ARBA" id="ARBA00022989"/>
    </source>
</evidence>
<dbReference type="EMBL" id="JARRAF010000002">
    <property type="protein sequence ID" value="MDK2123000.1"/>
    <property type="molecule type" value="Genomic_DNA"/>
</dbReference>
<dbReference type="SUPFAM" id="SSF74653">
    <property type="entry name" value="TolA/TonB C-terminal domain"/>
    <property type="match status" value="1"/>
</dbReference>
<feature type="compositionally biased region" description="Low complexity" evidence="10">
    <location>
        <begin position="109"/>
        <end position="129"/>
    </location>
</feature>
<dbReference type="NCBIfam" id="TIGR01352">
    <property type="entry name" value="tonB_Cterm"/>
    <property type="match status" value="1"/>
</dbReference>
<comment type="subcellular location">
    <subcellularLocation>
        <location evidence="1">Cell inner membrane</location>
        <topology evidence="1">Single-pass membrane protein</topology>
        <orientation evidence="1">Periplasmic side</orientation>
    </subcellularLocation>
</comment>
<dbReference type="InterPro" id="IPR051045">
    <property type="entry name" value="TonB-dependent_transducer"/>
</dbReference>
<sequence length="238" mass="24689">MSPTSPKALTLPALDASHDIVPASPRGKLLLLVVGLHVGMLAWAFSRPATPPPVTPPTVIGVLLPESPPAPVEPPKPLPAAPEVHKAPVPKPVAALPLPKAAPSERAVTAPPETAAPGKPEAPAASPASAPTPPAPAAPPVPAPVTPPRTDAAHLNNPAPAYPPASRKLGEQGRVLLDVYILPNGAVGEIKLKQSSGHARLDEAALNAVRRWRYLPAKRGDEPIPFWYVQPIEFSLTD</sequence>
<proteinExistence type="inferred from homology"/>
<dbReference type="Proteomes" id="UP001172778">
    <property type="component" value="Unassembled WGS sequence"/>
</dbReference>
<feature type="domain" description="TonB C-terminal" evidence="11">
    <location>
        <begin position="147"/>
        <end position="238"/>
    </location>
</feature>
<dbReference type="PANTHER" id="PTHR33446">
    <property type="entry name" value="PROTEIN TONB-RELATED"/>
    <property type="match status" value="1"/>
</dbReference>
<keyword evidence="8" id="KW-1133">Transmembrane helix</keyword>
<dbReference type="RefSeq" id="WP_284099286.1">
    <property type="nucleotide sequence ID" value="NZ_JARRAF010000002.1"/>
</dbReference>
<evidence type="ECO:0000256" key="9">
    <source>
        <dbReference type="ARBA" id="ARBA00023136"/>
    </source>
</evidence>
<evidence type="ECO:0000256" key="3">
    <source>
        <dbReference type="ARBA" id="ARBA00022448"/>
    </source>
</evidence>
<gene>
    <name evidence="12" type="ORF">PZA18_02915</name>
</gene>
<organism evidence="12 13">
    <name type="scientific">Parachitinimonas caeni</name>
    <dbReference type="NCBI Taxonomy" id="3031301"/>
    <lineage>
        <taxon>Bacteria</taxon>
        <taxon>Pseudomonadati</taxon>
        <taxon>Pseudomonadota</taxon>
        <taxon>Betaproteobacteria</taxon>
        <taxon>Neisseriales</taxon>
        <taxon>Chitinibacteraceae</taxon>
        <taxon>Parachitinimonas</taxon>
    </lineage>
</organism>
<evidence type="ECO:0000256" key="4">
    <source>
        <dbReference type="ARBA" id="ARBA00022475"/>
    </source>
</evidence>
<keyword evidence="7" id="KW-0653">Protein transport</keyword>
<protein>
    <submittedName>
        <fullName evidence="12">Energy transducer TonB</fullName>
    </submittedName>
</protein>
<keyword evidence="3" id="KW-0813">Transport</keyword>
<keyword evidence="13" id="KW-1185">Reference proteome</keyword>
<evidence type="ECO:0000256" key="2">
    <source>
        <dbReference type="ARBA" id="ARBA00006555"/>
    </source>
</evidence>
<keyword evidence="5" id="KW-0997">Cell inner membrane</keyword>
<evidence type="ECO:0000313" key="13">
    <source>
        <dbReference type="Proteomes" id="UP001172778"/>
    </source>
</evidence>
<name>A0ABT7DSF4_9NEIS</name>
<dbReference type="InterPro" id="IPR037682">
    <property type="entry name" value="TonB_C"/>
</dbReference>
<evidence type="ECO:0000259" key="11">
    <source>
        <dbReference type="PROSITE" id="PS52015"/>
    </source>
</evidence>
<keyword evidence="4" id="KW-1003">Cell membrane</keyword>
<dbReference type="InterPro" id="IPR006260">
    <property type="entry name" value="TonB/TolA_C"/>
</dbReference>
<dbReference type="PROSITE" id="PS52015">
    <property type="entry name" value="TONB_CTD"/>
    <property type="match status" value="1"/>
</dbReference>
<dbReference type="Pfam" id="PF03544">
    <property type="entry name" value="TonB_C"/>
    <property type="match status" value="1"/>
</dbReference>
<accession>A0ABT7DSF4</accession>
<evidence type="ECO:0000256" key="7">
    <source>
        <dbReference type="ARBA" id="ARBA00022927"/>
    </source>
</evidence>
<feature type="region of interest" description="Disordered" evidence="10">
    <location>
        <begin position="100"/>
        <end position="166"/>
    </location>
</feature>
<evidence type="ECO:0000256" key="1">
    <source>
        <dbReference type="ARBA" id="ARBA00004383"/>
    </source>
</evidence>
<dbReference type="Gene3D" id="3.30.1150.10">
    <property type="match status" value="1"/>
</dbReference>
<evidence type="ECO:0000313" key="12">
    <source>
        <dbReference type="EMBL" id="MDK2123000.1"/>
    </source>
</evidence>
<evidence type="ECO:0000256" key="6">
    <source>
        <dbReference type="ARBA" id="ARBA00022692"/>
    </source>
</evidence>
<reference evidence="12" key="1">
    <citation type="submission" date="2023-03" db="EMBL/GenBank/DDBJ databases">
        <title>Chitinimonas shenzhenensis gen. nov., sp. nov., a novel member of family Burkholderiaceae isolated from activated sludge collected in Shen Zhen, China.</title>
        <authorList>
            <person name="Wang X."/>
        </authorList>
    </citation>
    <scope>NUCLEOTIDE SEQUENCE</scope>
    <source>
        <strain evidence="12">DQS-5</strain>
    </source>
</reference>
<evidence type="ECO:0000256" key="10">
    <source>
        <dbReference type="SAM" id="MobiDB-lite"/>
    </source>
</evidence>
<evidence type="ECO:0000256" key="5">
    <source>
        <dbReference type="ARBA" id="ARBA00022519"/>
    </source>
</evidence>
<keyword evidence="9" id="KW-0472">Membrane</keyword>